<dbReference type="EMBL" id="JBGBPQ010000007">
    <property type="protein sequence ID" value="KAL1522040.1"/>
    <property type="molecule type" value="Genomic_DNA"/>
</dbReference>
<dbReference type="CDD" id="cd00167">
    <property type="entry name" value="SANT"/>
    <property type="match status" value="2"/>
</dbReference>
<keyword evidence="7" id="KW-1185">Reference proteome</keyword>
<feature type="region of interest" description="Disordered" evidence="3">
    <location>
        <begin position="530"/>
        <end position="580"/>
    </location>
</feature>
<dbReference type="InterPro" id="IPR036397">
    <property type="entry name" value="RNaseH_sf"/>
</dbReference>
<feature type="domain" description="Myb-like" evidence="4">
    <location>
        <begin position="193"/>
        <end position="244"/>
    </location>
</feature>
<evidence type="ECO:0000259" key="4">
    <source>
        <dbReference type="PROSITE" id="PS50090"/>
    </source>
</evidence>
<evidence type="ECO:0000256" key="3">
    <source>
        <dbReference type="SAM" id="MobiDB-lite"/>
    </source>
</evidence>
<dbReference type="FunFam" id="1.10.10.60:FF:000010">
    <property type="entry name" value="Transcriptional activator Myb isoform A"/>
    <property type="match status" value="1"/>
</dbReference>
<keyword evidence="1" id="KW-0677">Repeat</keyword>
<protein>
    <submittedName>
        <fullName evidence="6">Uncharacterized protein</fullName>
    </submittedName>
</protein>
<evidence type="ECO:0000256" key="2">
    <source>
        <dbReference type="ARBA" id="ARBA00023125"/>
    </source>
</evidence>
<feature type="domain" description="HTH myb-type" evidence="5">
    <location>
        <begin position="196"/>
        <end position="244"/>
    </location>
</feature>
<dbReference type="GO" id="GO:0000981">
    <property type="term" value="F:DNA-binding transcription factor activity, RNA polymerase II-specific"/>
    <property type="evidence" value="ECO:0007669"/>
    <property type="project" value="TreeGrafter"/>
</dbReference>
<proteinExistence type="predicted"/>
<dbReference type="Pfam" id="PF00249">
    <property type="entry name" value="Myb_DNA-binding"/>
    <property type="match status" value="2"/>
</dbReference>
<dbReference type="PROSITE" id="PS51294">
    <property type="entry name" value="HTH_MYB"/>
    <property type="match status" value="2"/>
</dbReference>
<feature type="compositionally biased region" description="Basic and acidic residues" evidence="3">
    <location>
        <begin position="110"/>
        <end position="120"/>
    </location>
</feature>
<evidence type="ECO:0000313" key="6">
    <source>
        <dbReference type="EMBL" id="KAL1522040.1"/>
    </source>
</evidence>
<feature type="compositionally biased region" description="Low complexity" evidence="3">
    <location>
        <begin position="673"/>
        <end position="684"/>
    </location>
</feature>
<dbReference type="InterPro" id="IPR017930">
    <property type="entry name" value="Myb_dom"/>
</dbReference>
<dbReference type="InterPro" id="IPR009057">
    <property type="entry name" value="Homeodomain-like_sf"/>
</dbReference>
<dbReference type="InterPro" id="IPR001005">
    <property type="entry name" value="SANT/Myb"/>
</dbReference>
<evidence type="ECO:0000256" key="1">
    <source>
        <dbReference type="ARBA" id="ARBA00022737"/>
    </source>
</evidence>
<gene>
    <name evidence="6" type="ORF">AB1Y20_021685</name>
</gene>
<organism evidence="6 7">
    <name type="scientific">Prymnesium parvum</name>
    <name type="common">Toxic golden alga</name>
    <dbReference type="NCBI Taxonomy" id="97485"/>
    <lineage>
        <taxon>Eukaryota</taxon>
        <taxon>Haptista</taxon>
        <taxon>Haptophyta</taxon>
        <taxon>Prymnesiophyceae</taxon>
        <taxon>Prymnesiales</taxon>
        <taxon>Prymnesiaceae</taxon>
        <taxon>Prymnesium</taxon>
    </lineage>
</organism>
<dbReference type="PANTHER" id="PTHR45614:SF25">
    <property type="entry name" value="MYB PROTEIN"/>
    <property type="match status" value="1"/>
</dbReference>
<feature type="compositionally biased region" description="Low complexity" evidence="3">
    <location>
        <begin position="96"/>
        <end position="108"/>
    </location>
</feature>
<dbReference type="PROSITE" id="PS50090">
    <property type="entry name" value="MYB_LIKE"/>
    <property type="match status" value="2"/>
</dbReference>
<dbReference type="SUPFAM" id="SSF46689">
    <property type="entry name" value="Homeodomain-like"/>
    <property type="match status" value="1"/>
</dbReference>
<dbReference type="Proteomes" id="UP001515480">
    <property type="component" value="Unassembled WGS sequence"/>
</dbReference>
<sequence>MDSDKFLEMIRDDVVPAIKTKRPDVKYVQWDNATPHTAENLKEIDAVLAANGLERVTQSRTASPDPLVQGHHVPNSDADVDGAGDHGIDMDMLHQTPAASTRRSSSPPELLKKPVPDMKKLPKATAHNSVPPKAPSRVRASSSRDEEDGVSQIGQVEGSYLSDKSGEVPKATTQINTTEELSSQESRELEQQQQQLIKGPWASAEDEQLMVLVREYGPKRWSMIASQMPGRIGKQCRERWHNHLNPEINKEAWSQQEDEVIVRAHRMLGNKWAEIAKLLPGRTDNSIKNHWNSSIKRRIEQDHDERGKDAENDAELIAALSTAAPADARAALGPLGKRRASEMLDGGLESDYALEDLEHLATGLFSPQHVNAALRRRTDFGKPKGTPGEPQKSLLRSFQTACASPPSPTDTRSSLHENKSLRAAQQRSLSPTTPFSPERALLDLSTSPLRGSAVFSPRSRSLFSCSQTAARLSTAKKGLRLFGAGGLGKSSPGGLFKRTSPCGTHTLRPQDGSPTSKVLLMSKLATPLTQSMATPAGSGPGSKLKPHAKGSGTSSTSSCVRESPAQVRTRDSRDDDSDGACVVSPLKKLMALSSRDEFAVSPHQPPALTIGQQLNAINQKINDRRRLNDVATAAARKERARKLEELRRRGFSPTPPETEGAGGRLRAERECGPRSPSRSENSPPTQGLIMSPPPAKSHAEGDRFGGRRSNKISPVRTPLGPHSAESFLDGESAEDLLHILNWGDEDSDSLALLYLEPGSIANQCSMEFHSPSRSSVNGAHGSIDESLVGMDFLCTEPSDFLEDVDSG</sequence>
<dbReference type="PANTHER" id="PTHR45614">
    <property type="entry name" value="MYB PROTEIN-RELATED"/>
    <property type="match status" value="1"/>
</dbReference>
<dbReference type="AlphaFoldDB" id="A0AB34JM71"/>
<dbReference type="Gene3D" id="1.10.10.60">
    <property type="entry name" value="Homeodomain-like"/>
    <property type="match status" value="2"/>
</dbReference>
<accession>A0AB34JM71</accession>
<comment type="caution">
    <text evidence="6">The sequence shown here is derived from an EMBL/GenBank/DDBJ whole genome shotgun (WGS) entry which is preliminary data.</text>
</comment>
<dbReference type="SMART" id="SM00717">
    <property type="entry name" value="SANT"/>
    <property type="match status" value="2"/>
</dbReference>
<dbReference type="GO" id="GO:0005634">
    <property type="term" value="C:nucleus"/>
    <property type="evidence" value="ECO:0007669"/>
    <property type="project" value="TreeGrafter"/>
</dbReference>
<evidence type="ECO:0000259" key="5">
    <source>
        <dbReference type="PROSITE" id="PS51294"/>
    </source>
</evidence>
<dbReference type="GO" id="GO:0000978">
    <property type="term" value="F:RNA polymerase II cis-regulatory region sequence-specific DNA binding"/>
    <property type="evidence" value="ECO:0007669"/>
    <property type="project" value="TreeGrafter"/>
</dbReference>
<dbReference type="InterPro" id="IPR050560">
    <property type="entry name" value="MYB_TF"/>
</dbReference>
<feature type="region of interest" description="Disordered" evidence="3">
    <location>
        <begin position="57"/>
        <end position="200"/>
    </location>
</feature>
<feature type="compositionally biased region" description="Basic and acidic residues" evidence="3">
    <location>
        <begin position="83"/>
        <end position="92"/>
    </location>
</feature>
<feature type="region of interest" description="Disordered" evidence="3">
    <location>
        <begin position="644"/>
        <end position="719"/>
    </location>
</feature>
<dbReference type="Gene3D" id="3.30.420.10">
    <property type="entry name" value="Ribonuclease H-like superfamily/Ribonuclease H"/>
    <property type="match status" value="1"/>
</dbReference>
<feature type="compositionally biased region" description="Polar residues" evidence="3">
    <location>
        <begin position="551"/>
        <end position="560"/>
    </location>
</feature>
<evidence type="ECO:0000313" key="7">
    <source>
        <dbReference type="Proteomes" id="UP001515480"/>
    </source>
</evidence>
<reference evidence="6 7" key="1">
    <citation type="journal article" date="2024" name="Science">
        <title>Giant polyketide synthase enzymes in the biosynthesis of giant marine polyether toxins.</title>
        <authorList>
            <person name="Fallon T.R."/>
            <person name="Shende V.V."/>
            <person name="Wierzbicki I.H."/>
            <person name="Pendleton A.L."/>
            <person name="Watervoot N.F."/>
            <person name="Auber R.P."/>
            <person name="Gonzalez D.J."/>
            <person name="Wisecaver J.H."/>
            <person name="Moore B.S."/>
        </authorList>
    </citation>
    <scope>NUCLEOTIDE SEQUENCE [LARGE SCALE GENOMIC DNA]</scope>
    <source>
        <strain evidence="6 7">12B1</strain>
    </source>
</reference>
<keyword evidence="2" id="KW-0238">DNA-binding</keyword>
<feature type="domain" description="Myb-like" evidence="4">
    <location>
        <begin position="245"/>
        <end position="295"/>
    </location>
</feature>
<name>A0AB34JM71_PRYPA</name>
<feature type="domain" description="HTH myb-type" evidence="5">
    <location>
        <begin position="245"/>
        <end position="299"/>
    </location>
</feature>